<dbReference type="EMBL" id="JAUSTW010000001">
    <property type="protein sequence ID" value="MDQ0197086.1"/>
    <property type="molecule type" value="Genomic_DNA"/>
</dbReference>
<evidence type="ECO:0000313" key="8">
    <source>
        <dbReference type="EMBL" id="MDQ0197086.1"/>
    </source>
</evidence>
<accession>A0ABT9XNZ9</accession>
<evidence type="ECO:0000256" key="5">
    <source>
        <dbReference type="PROSITE-ProRule" id="PRU01016"/>
    </source>
</evidence>
<evidence type="ECO:0000256" key="2">
    <source>
        <dbReference type="ARBA" id="ARBA00022679"/>
    </source>
</evidence>
<dbReference type="Pfam" id="PF09491">
    <property type="entry name" value="RE_AlwI"/>
    <property type="match status" value="1"/>
</dbReference>
<dbReference type="InterPro" id="IPR001525">
    <property type="entry name" value="C5_MeTfrase"/>
</dbReference>
<dbReference type="NCBIfam" id="TIGR00675">
    <property type="entry name" value="dcm"/>
    <property type="match status" value="1"/>
</dbReference>
<dbReference type="RefSeq" id="WP_307403783.1">
    <property type="nucleotide sequence ID" value="NZ_JAUSTW010000001.1"/>
</dbReference>
<evidence type="ECO:0000256" key="7">
    <source>
        <dbReference type="RuleBase" id="RU000417"/>
    </source>
</evidence>
<evidence type="ECO:0000256" key="1">
    <source>
        <dbReference type="ARBA" id="ARBA00022603"/>
    </source>
</evidence>
<dbReference type="SUPFAM" id="SSF52980">
    <property type="entry name" value="Restriction endonuclease-like"/>
    <property type="match status" value="1"/>
</dbReference>
<dbReference type="InterPro" id="IPR018117">
    <property type="entry name" value="C5_DNA_meth_AS"/>
</dbReference>
<dbReference type="Gene3D" id="3.40.91.30">
    <property type="match status" value="1"/>
</dbReference>
<dbReference type="EC" id="2.1.1.37" evidence="7"/>
<comment type="similarity">
    <text evidence="5 6">Belongs to the class I-like SAM-binding methyltransferase superfamily. C5-methyltransferase family.</text>
</comment>
<name>A0ABT9XNZ9_9BACI</name>
<proteinExistence type="inferred from homology"/>
<keyword evidence="1 5" id="KW-0489">Methyltransferase</keyword>
<evidence type="ECO:0000313" key="9">
    <source>
        <dbReference type="Proteomes" id="UP001224122"/>
    </source>
</evidence>
<reference evidence="8 9" key="1">
    <citation type="submission" date="2023-07" db="EMBL/GenBank/DDBJ databases">
        <title>Genomic Encyclopedia of Type Strains, Phase IV (KMG-IV): sequencing the most valuable type-strain genomes for metagenomic binning, comparative biology and taxonomic classification.</title>
        <authorList>
            <person name="Goeker M."/>
        </authorList>
    </citation>
    <scope>NUCLEOTIDE SEQUENCE [LARGE SCALE GENOMIC DNA]</scope>
    <source>
        <strain evidence="8 9">DSM 27594</strain>
    </source>
</reference>
<dbReference type="InterPro" id="IPR029063">
    <property type="entry name" value="SAM-dependent_MTases_sf"/>
</dbReference>
<sequence>MINNWQVPRNKRKLYPVVDILSLFTLQNLGETWNHDLVRQLDFESELERFGLKRSGERRDRRAGGARTYESWLYALGLIYEETNSKVIRTTLAGEALLAGEPPVPILANQLLKLQYPSPYSIRAGVNIHPRFQVRPFRFVLQLLQDSRLRTQNGRPELTKEEIGLFCLTEGENETRHCLNHVVNRILDYRANGDYVIPLDFGELYPSRTTGIRTRKKTVEALVDTANVFINFLEYSQLIERDTPDSPIYIPVHKTEEVQGRLNDNTRLRTIDSNNLYGIENFQRNYGLSPNTVRDNRNFGGQVITDQIYRSRRVQSELLHFASIRPIPTISSDIIDEISQITGYTPEQVAEGLQNFRPNTFTLFESNYMNMSSSGTEFDTEFEIATIEIFNQLGFTSNHTGFLPLNPDGVVISPEDYSGIIDTKAYRKYSITNDHRNRMSVNYIPTYQASHSNLSFFLYIAHGFISNIGDQIRRIAIDTGVNGAAITAEAMVQLYRINQINSISHQDLFRIFSSNSLITVDDINRYPFRGQRPGEEANVKRIFKIGELFCGAGGLALGAKLAEAVSNDGEKLKVEHEWANDYDEDSCESFRLNICPDRAESVIWSDVRDLDVTYLHKIDAFAFGFPCNDFSNAGKANGDEGNFEPLYTYGIKVLKHHQPKFFIAENVCGLERANGGRTFIEILKAMEDAGYNITPHLYKFEEYGLPQARHRIIIVGIRKDLGWKFQVPKAPFKNQPEKWTTAKEAIENPPIPENAFNHQFNILSEKVINMLSIIRPGDNAWAEYIPEELRLNVKGAKMSNIYRRLDPNLPAYTVTGSGGGGTHMYHYKEPRALTNRERARLQTFPDWYEFVGKKESVRRQIGMAVPVEGARIIVEAILKSFAEISYETEPSNLEHRLVEMVEPIKLNSRHK</sequence>
<evidence type="ECO:0000256" key="3">
    <source>
        <dbReference type="ARBA" id="ARBA00022691"/>
    </source>
</evidence>
<dbReference type="InterPro" id="IPR018573">
    <property type="entry name" value="Restrct_endonuc_II_AlwI"/>
</dbReference>
<organism evidence="8 9">
    <name type="scientific">Neobacillus ginsengisoli</name>
    <dbReference type="NCBI Taxonomy" id="904295"/>
    <lineage>
        <taxon>Bacteria</taxon>
        <taxon>Bacillati</taxon>
        <taxon>Bacillota</taxon>
        <taxon>Bacilli</taxon>
        <taxon>Bacillales</taxon>
        <taxon>Bacillaceae</taxon>
        <taxon>Neobacillus</taxon>
    </lineage>
</organism>
<evidence type="ECO:0000256" key="4">
    <source>
        <dbReference type="ARBA" id="ARBA00022747"/>
    </source>
</evidence>
<evidence type="ECO:0000256" key="6">
    <source>
        <dbReference type="RuleBase" id="RU000416"/>
    </source>
</evidence>
<dbReference type="InterPro" id="IPR011335">
    <property type="entry name" value="Restrct_endonuc-II-like"/>
</dbReference>
<dbReference type="GO" id="GO:0032259">
    <property type="term" value="P:methylation"/>
    <property type="evidence" value="ECO:0007669"/>
    <property type="project" value="UniProtKB-KW"/>
</dbReference>
<dbReference type="Pfam" id="PF00145">
    <property type="entry name" value="DNA_methylase"/>
    <property type="match status" value="1"/>
</dbReference>
<keyword evidence="3 5" id="KW-0949">S-adenosyl-L-methionine</keyword>
<dbReference type="InterPro" id="IPR050390">
    <property type="entry name" value="C5-Methyltransferase"/>
</dbReference>
<comment type="catalytic activity">
    <reaction evidence="7">
        <text>a 2'-deoxycytidine in DNA + S-adenosyl-L-methionine = a 5-methyl-2'-deoxycytidine in DNA + S-adenosyl-L-homocysteine + H(+)</text>
        <dbReference type="Rhea" id="RHEA:13681"/>
        <dbReference type="Rhea" id="RHEA-COMP:11369"/>
        <dbReference type="Rhea" id="RHEA-COMP:11370"/>
        <dbReference type="ChEBI" id="CHEBI:15378"/>
        <dbReference type="ChEBI" id="CHEBI:57856"/>
        <dbReference type="ChEBI" id="CHEBI:59789"/>
        <dbReference type="ChEBI" id="CHEBI:85452"/>
        <dbReference type="ChEBI" id="CHEBI:85454"/>
        <dbReference type="EC" id="2.1.1.37"/>
    </reaction>
</comment>
<keyword evidence="2 5" id="KW-0808">Transferase</keyword>
<dbReference type="PROSITE" id="PS00094">
    <property type="entry name" value="C5_MTASE_1"/>
    <property type="match status" value="1"/>
</dbReference>
<dbReference type="Gene3D" id="3.90.120.10">
    <property type="entry name" value="DNA Methylase, subunit A, domain 2"/>
    <property type="match status" value="1"/>
</dbReference>
<gene>
    <name evidence="8" type="ORF">J2S10_000191</name>
</gene>
<keyword evidence="9" id="KW-1185">Reference proteome</keyword>
<dbReference type="PANTHER" id="PTHR10629">
    <property type="entry name" value="CYTOSINE-SPECIFIC METHYLTRANSFERASE"/>
    <property type="match status" value="1"/>
</dbReference>
<comment type="caution">
    <text evidence="8">The sequence shown here is derived from an EMBL/GenBank/DDBJ whole genome shotgun (WGS) entry which is preliminary data.</text>
</comment>
<dbReference type="SUPFAM" id="SSF53335">
    <property type="entry name" value="S-adenosyl-L-methionine-dependent methyltransferases"/>
    <property type="match status" value="1"/>
</dbReference>
<keyword evidence="4" id="KW-0680">Restriction system</keyword>
<protein>
    <recommendedName>
        <fullName evidence="7">Cytosine-specific methyltransferase</fullName>
        <ecNumber evidence="7">2.1.1.37</ecNumber>
    </recommendedName>
</protein>
<dbReference type="Gene3D" id="3.40.50.150">
    <property type="entry name" value="Vaccinia Virus protein VP39"/>
    <property type="match status" value="1"/>
</dbReference>
<dbReference type="GO" id="GO:0008168">
    <property type="term" value="F:methyltransferase activity"/>
    <property type="evidence" value="ECO:0007669"/>
    <property type="project" value="UniProtKB-KW"/>
</dbReference>
<dbReference type="Proteomes" id="UP001224122">
    <property type="component" value="Unassembled WGS sequence"/>
</dbReference>
<dbReference type="PRINTS" id="PR00105">
    <property type="entry name" value="C5METTRFRASE"/>
</dbReference>
<dbReference type="PROSITE" id="PS51679">
    <property type="entry name" value="SAM_MT_C5"/>
    <property type="match status" value="1"/>
</dbReference>
<feature type="active site" evidence="5">
    <location>
        <position position="627"/>
    </location>
</feature>
<dbReference type="PANTHER" id="PTHR10629:SF52">
    <property type="entry name" value="DNA (CYTOSINE-5)-METHYLTRANSFERASE 1"/>
    <property type="match status" value="1"/>
</dbReference>